<evidence type="ECO:0000313" key="17">
    <source>
        <dbReference type="EMBL" id="RKO99523.1"/>
    </source>
</evidence>
<evidence type="ECO:0000256" key="4">
    <source>
        <dbReference type="ARBA" id="ARBA00022763"/>
    </source>
</evidence>
<dbReference type="FunFam" id="3.90.230.10:FF:000005">
    <property type="entry name" value="FACT complex subunit spt16"/>
    <property type="match status" value="1"/>
</dbReference>
<dbReference type="SMART" id="SM01287">
    <property type="entry name" value="Rtt106"/>
    <property type="match status" value="1"/>
</dbReference>
<evidence type="ECO:0000259" key="13">
    <source>
        <dbReference type="SMART" id="SM01285"/>
    </source>
</evidence>
<dbReference type="Gene3D" id="2.30.29.210">
    <property type="entry name" value="FACT complex subunit Spt16p/Cdc68p"/>
    <property type="match status" value="1"/>
</dbReference>
<evidence type="ECO:0000256" key="12">
    <source>
        <dbReference type="SAM" id="MobiDB-lite"/>
    </source>
</evidence>
<dbReference type="InterPro" id="IPR000994">
    <property type="entry name" value="Pept_M24"/>
</dbReference>
<reference evidence="18 19" key="1">
    <citation type="journal article" date="2018" name="Nat. Microbiol.">
        <title>Leveraging single-cell genomics to expand the fungal tree of life.</title>
        <authorList>
            <person name="Ahrendt S.R."/>
            <person name="Quandt C.A."/>
            <person name="Ciobanu D."/>
            <person name="Clum A."/>
            <person name="Salamov A."/>
            <person name="Andreopoulos B."/>
            <person name="Cheng J.F."/>
            <person name="Woyke T."/>
            <person name="Pelin A."/>
            <person name="Henrissat B."/>
            <person name="Reynolds N.K."/>
            <person name="Benny G.L."/>
            <person name="Smith M.E."/>
            <person name="James T.Y."/>
            <person name="Grigoriev I.V."/>
        </authorList>
    </citation>
    <scope>NUCLEOTIDE SEQUENCE [LARGE SCALE GENOMIC DNA]</scope>
    <source>
        <strain evidence="18 19">ATCC 52028</strain>
    </source>
</reference>
<dbReference type="Pfam" id="PF00557">
    <property type="entry name" value="Peptidase_M24"/>
    <property type="match status" value="1"/>
</dbReference>
<dbReference type="InterPro" id="IPR036005">
    <property type="entry name" value="Creatinase/aminopeptidase-like"/>
</dbReference>
<dbReference type="Proteomes" id="UP000274922">
    <property type="component" value="Unassembled WGS sequence"/>
</dbReference>
<keyword evidence="19" id="KW-1185">Reference proteome</keyword>
<accession>A0A4P9X3C6</accession>
<dbReference type="EMBL" id="ML009141">
    <property type="protein sequence ID" value="RKO97930.1"/>
    <property type="molecule type" value="Genomic_DNA"/>
</dbReference>
<name>A0A4P9X3C6_9FUNG</name>
<dbReference type="InterPro" id="IPR011993">
    <property type="entry name" value="PH-like_dom_sf"/>
</dbReference>
<dbReference type="PANTHER" id="PTHR13980:SF15">
    <property type="entry name" value="FACT COMPLEX SUBUNIT SPT16"/>
    <property type="match status" value="1"/>
</dbReference>
<dbReference type="GO" id="GO:0031491">
    <property type="term" value="F:nucleosome binding"/>
    <property type="evidence" value="ECO:0007669"/>
    <property type="project" value="TreeGrafter"/>
</dbReference>
<evidence type="ECO:0000313" key="19">
    <source>
        <dbReference type="Proteomes" id="UP000274922"/>
    </source>
</evidence>
<dbReference type="InterPro" id="IPR013719">
    <property type="entry name" value="RTT106/SPT16-like_middle_dom"/>
</dbReference>
<evidence type="ECO:0000256" key="10">
    <source>
        <dbReference type="RuleBase" id="RU367052"/>
    </source>
</evidence>
<feature type="domain" description="Histone chaperone RTT106/FACT complex subunit SPT16-like middle" evidence="15">
    <location>
        <begin position="817"/>
        <end position="907"/>
    </location>
</feature>
<feature type="coiled-coil region" evidence="11">
    <location>
        <begin position="623"/>
        <end position="653"/>
    </location>
</feature>
<evidence type="ECO:0000256" key="5">
    <source>
        <dbReference type="ARBA" id="ARBA00023015"/>
    </source>
</evidence>
<keyword evidence="7 10" id="KW-0804">Transcription</keyword>
<dbReference type="InterPro" id="IPR040258">
    <property type="entry name" value="Spt16"/>
</dbReference>
<dbReference type="InterPro" id="IPR056595">
    <property type="entry name" value="Fact-SPT16_PH"/>
</dbReference>
<keyword evidence="6 11" id="KW-0175">Coiled coil</keyword>
<dbReference type="GO" id="GO:0006260">
    <property type="term" value="P:DNA replication"/>
    <property type="evidence" value="ECO:0007669"/>
    <property type="project" value="UniProtKB-KW"/>
</dbReference>
<dbReference type="FunFam" id="2.30.29.210:FF:000001">
    <property type="entry name" value="FACT complex subunit spt16"/>
    <property type="match status" value="1"/>
</dbReference>
<reference evidence="16" key="3">
    <citation type="submission" date="2018-08" db="EMBL/GenBank/DDBJ databases">
        <title>Leveraging single-cell genomics to expand the Fungal Tree of Life.</title>
        <authorList>
            <consortium name="DOE Joint Genome Institute"/>
            <person name="Ahrendt S.R."/>
            <person name="Quandt C.A."/>
            <person name="Ciobanu D."/>
            <person name="Clum A."/>
            <person name="Salamov A."/>
            <person name="Andreopoulos B."/>
            <person name="Cheng J.-F."/>
            <person name="Woyke T."/>
            <person name="Pelin A."/>
            <person name="Henrissat B."/>
            <person name="Reynolds N."/>
            <person name="Benny G.L."/>
            <person name="Smith M.E."/>
            <person name="James T.Y."/>
            <person name="Grigoriev I.V."/>
        </authorList>
    </citation>
    <scope>NUCLEOTIDE SEQUENCE</scope>
    <source>
        <strain evidence="16">ATCC 52028</strain>
    </source>
</reference>
<dbReference type="GO" id="GO:0006368">
    <property type="term" value="P:transcription elongation by RNA polymerase II"/>
    <property type="evidence" value="ECO:0007669"/>
    <property type="project" value="TreeGrafter"/>
</dbReference>
<keyword evidence="8 10" id="KW-0234">DNA repair</keyword>
<evidence type="ECO:0000256" key="8">
    <source>
        <dbReference type="ARBA" id="ARBA00023204"/>
    </source>
</evidence>
<dbReference type="Gene3D" id="3.40.350.10">
    <property type="entry name" value="Creatinase/prolidase N-terminal domain"/>
    <property type="match status" value="1"/>
</dbReference>
<feature type="compositionally biased region" description="Basic and acidic residues" evidence="12">
    <location>
        <begin position="475"/>
        <end position="488"/>
    </location>
</feature>
<comment type="function">
    <text evidence="10">Component of the FACT complex, a general chromatin factor that acts to reorganize nucleosomes. The FACT complex is involved in multiple processes that require DNA as a template such as mRNA elongation, DNA replication and DNA repair. During transcription elongation the FACT complex acts as a histone chaperone that both destabilizes and restores nucleosomal structure. It facilitates the passage of RNA polymerase II and transcription by promoting the dissociation of one histone H2A-H2B dimer from the nucleosome, then subsequently promotes the reestablishment of the nucleosome following the passage of RNA polymerase II.</text>
</comment>
<protein>
    <recommendedName>
        <fullName evidence="10">FACT complex subunit</fullName>
    </recommendedName>
</protein>
<keyword evidence="5 10" id="KW-0805">Transcription regulation</keyword>
<dbReference type="FunFam" id="2.30.29.30:FF:000017">
    <property type="entry name" value="FACT complex subunit SPT16"/>
    <property type="match status" value="1"/>
</dbReference>
<dbReference type="PANTHER" id="PTHR13980">
    <property type="entry name" value="CDC68 RELATED"/>
    <property type="match status" value="1"/>
</dbReference>
<dbReference type="Pfam" id="PF14826">
    <property type="entry name" value="FACT-Spt16_Nlob"/>
    <property type="match status" value="1"/>
</dbReference>
<proteinExistence type="inferred from homology"/>
<dbReference type="SMART" id="SM01285">
    <property type="entry name" value="FACT-Spt16_Nlob"/>
    <property type="match status" value="1"/>
</dbReference>
<dbReference type="GO" id="GO:0006281">
    <property type="term" value="P:DNA repair"/>
    <property type="evidence" value="ECO:0007669"/>
    <property type="project" value="UniProtKB-UniRule"/>
</dbReference>
<dbReference type="Pfam" id="PF08644">
    <property type="entry name" value="SPT16"/>
    <property type="match status" value="1"/>
</dbReference>
<feature type="region of interest" description="Disordered" evidence="12">
    <location>
        <begin position="939"/>
        <end position="1040"/>
    </location>
</feature>
<dbReference type="Gene3D" id="3.90.230.10">
    <property type="entry name" value="Creatinase/methionine aminopeptidase superfamily"/>
    <property type="match status" value="1"/>
</dbReference>
<reference evidence="17" key="2">
    <citation type="submission" date="2018-04" db="EMBL/GenBank/DDBJ databases">
        <title>Leveraging single-cell genomics to expand the Fungal Tree of Life.</title>
        <authorList>
            <consortium name="DOE Joint Genome Institute"/>
            <person name="Ahrendt S.R."/>
            <person name="Quandt C.A."/>
            <person name="Ciobanu D."/>
            <person name="Clum A."/>
            <person name="Salamov A."/>
            <person name="Andreopoulos B."/>
            <person name="Cheng J.-F."/>
            <person name="Woyke T."/>
            <person name="Pelin A."/>
            <person name="Henrissat B."/>
            <person name="Benny G.L."/>
            <person name="Smith M.E."/>
            <person name="James T.Y."/>
            <person name="Grigoriev I.V."/>
        </authorList>
    </citation>
    <scope>NUCLEOTIDE SEQUENCE</scope>
    <source>
        <strain evidence="17">ATCC 52028</strain>
    </source>
</reference>
<comment type="subcellular location">
    <subcellularLocation>
        <location evidence="10">Nucleus</location>
    </subcellularLocation>
    <subcellularLocation>
        <location evidence="10">Chromosome</location>
    </subcellularLocation>
</comment>
<feature type="domain" description="FACT complex subunit SPT16 middle" evidence="14">
    <location>
        <begin position="545"/>
        <end position="694"/>
    </location>
</feature>
<feature type="compositionally biased region" description="Low complexity" evidence="12">
    <location>
        <begin position="980"/>
        <end position="999"/>
    </location>
</feature>
<evidence type="ECO:0000256" key="6">
    <source>
        <dbReference type="ARBA" id="ARBA00023054"/>
    </source>
</evidence>
<gene>
    <name evidence="16" type="ORF">CAUPRSCDRAFT_5742</name>
    <name evidence="17" type="ORF">CXG81DRAFT_14380</name>
</gene>
<organism evidence="17 19">
    <name type="scientific">Caulochytrium protostelioides</name>
    <dbReference type="NCBI Taxonomy" id="1555241"/>
    <lineage>
        <taxon>Eukaryota</taxon>
        <taxon>Fungi</taxon>
        <taxon>Fungi incertae sedis</taxon>
        <taxon>Chytridiomycota</taxon>
        <taxon>Chytridiomycota incertae sedis</taxon>
        <taxon>Chytridiomycetes</taxon>
        <taxon>Caulochytriales</taxon>
        <taxon>Caulochytriaceae</taxon>
        <taxon>Caulochytrium</taxon>
    </lineage>
</organism>
<evidence type="ECO:0000256" key="3">
    <source>
        <dbReference type="ARBA" id="ARBA00022705"/>
    </source>
</evidence>
<dbReference type="SUPFAM" id="SSF55920">
    <property type="entry name" value="Creatinase/aminopeptidase"/>
    <property type="match status" value="1"/>
</dbReference>
<dbReference type="AlphaFoldDB" id="A0A4P9X3C6"/>
<evidence type="ECO:0000256" key="9">
    <source>
        <dbReference type="ARBA" id="ARBA00023242"/>
    </source>
</evidence>
<evidence type="ECO:0000259" key="14">
    <source>
        <dbReference type="SMART" id="SM01286"/>
    </source>
</evidence>
<evidence type="ECO:0000256" key="2">
    <source>
        <dbReference type="ARBA" id="ARBA00022454"/>
    </source>
</evidence>
<dbReference type="Pfam" id="PF24824">
    <property type="entry name" value="PH_SPT16"/>
    <property type="match status" value="1"/>
</dbReference>
<keyword evidence="2 10" id="KW-0158">Chromosome</keyword>
<keyword evidence="4 10" id="KW-0227">DNA damage</keyword>
<dbReference type="Proteomes" id="UP000268535">
    <property type="component" value="Unassembled WGS sequence"/>
</dbReference>
<comment type="subunit">
    <text evidence="10">Component of the FACT complex.</text>
</comment>
<evidence type="ECO:0000259" key="15">
    <source>
        <dbReference type="SMART" id="SM01287"/>
    </source>
</evidence>
<dbReference type="OrthoDB" id="10251642at2759"/>
<dbReference type="STRING" id="1555241.A0A4P9X3C6"/>
<dbReference type="EMBL" id="ML014279">
    <property type="protein sequence ID" value="RKO99523.1"/>
    <property type="molecule type" value="Genomic_DNA"/>
</dbReference>
<dbReference type="SMART" id="SM01286">
    <property type="entry name" value="SPT16"/>
    <property type="match status" value="1"/>
</dbReference>
<dbReference type="GO" id="GO:0035101">
    <property type="term" value="C:FACT complex"/>
    <property type="evidence" value="ECO:0007669"/>
    <property type="project" value="UniProtKB-UniRule"/>
</dbReference>
<dbReference type="Pfam" id="PF08512">
    <property type="entry name" value="Rttp106-like_middle"/>
    <property type="match status" value="1"/>
</dbReference>
<evidence type="ECO:0000313" key="18">
    <source>
        <dbReference type="Proteomes" id="UP000268535"/>
    </source>
</evidence>
<dbReference type="InterPro" id="IPR029149">
    <property type="entry name" value="Creatin/AminoP/Spt16_N"/>
</dbReference>
<dbReference type="GO" id="GO:0010468">
    <property type="term" value="P:regulation of gene expression"/>
    <property type="evidence" value="ECO:0007669"/>
    <property type="project" value="UniProtKB-ARBA"/>
</dbReference>
<dbReference type="InterPro" id="IPR013953">
    <property type="entry name" value="FACT_SPT16_M"/>
</dbReference>
<dbReference type="Gene3D" id="2.30.29.150">
    <property type="match status" value="1"/>
</dbReference>
<evidence type="ECO:0000256" key="1">
    <source>
        <dbReference type="ARBA" id="ARBA00010779"/>
    </source>
</evidence>
<comment type="similarity">
    <text evidence="1 10">Belongs to the peptidase M24 family. SPT16 subfamily.</text>
</comment>
<sequence length="1040" mass="116663">MPSSVVLDTATFHRRLRALQTHWKSNPAEYSDAEVLIIAAGTAPEETMYSKTGALHSWLLGWSFTDTLIAIFADRVVFLASNTKANILNQLASNSDGGRVHAPVEIIRRGKGDCTAEINTFLDAVKTAHVGAGSCRAGMVLKDMEQDGAFAQQWLARARAPETATAITFVDMTASIATVLAVKDDSEQKLVRVAAKVSSAVMNHFFIDRMQSVIDEQLSVTHDALSHEIEGCIEGDNCRKKLRLASDVVVENLDWCYQPIVQSGGVYDLRRFSPPNADPLTEGVIVASMGVRYFSYCSNIARTFLIDPEPKVETNYQFLEEVFEHLLSKLVDGAKTDEVYNSVNMFVSKLRPELAPHLTKNVGFGMGIEFRESAYLLGAKTSREIKAGMIMHASVGFSNLENTETKDPKRKVYALLISDTVRVTNAAPTVLTESNRALADISYKLKDDDAEVSKSHIASKKKARAQVSPLKPRRNKDNREADVSNEVKRKQHQKQLARRIQEAGISRFADDSEGSTPLTKKEQFQRYESYKMEGKLPRAISECKILVDARAQSIILPIFGQAVPFHMNTLRNVTRNEEGEYTYLRFNFITPPGQGKAAAALFEDPRATFVRALTFRSTDALRFTEISKQVNDLKREIAKREAERKEMADLVEQDRLIEIKGKRPARLQEVFARPQLEGKRSAGDLEIHANGVRYQSLGRSEQTIDILYNNVKHLFFQPCDHELVIILHFHLKHPIMVGKKKTQDVQFFREVTDAQADETGNRKRRHMYGDEDELAMEQEERRRRRALNQEFSQFAERIRESSKGHVEADLPVRELGFMGVPGRQLVLMQPTTDCLVHLTEVPTTVVTLSEVELVHLERVQFGLNNFDMVFVFKDFKKAPVHINTIPMEKLEDVKDWLDTSDVVFSEGQVNLNWNQIMKTVNEDPGAFFREGGWSFLVSDSEDEGAGSDASDSVSEFDAGSDAEEGPSSSDYTSEDDDDGSASMSGSESEGYGSASSGNETGEDWDELDRKAAAADEKRRQRESYSDDEEETGRGRKKGRR</sequence>
<evidence type="ECO:0000256" key="7">
    <source>
        <dbReference type="ARBA" id="ARBA00023163"/>
    </source>
</evidence>
<evidence type="ECO:0000313" key="16">
    <source>
        <dbReference type="EMBL" id="RKO97930.1"/>
    </source>
</evidence>
<keyword evidence="9 10" id="KW-0539">Nucleus</keyword>
<dbReference type="Gene3D" id="2.30.29.30">
    <property type="entry name" value="Pleckstrin-homology domain (PH domain)/Phosphotyrosine-binding domain (PTB)"/>
    <property type="match status" value="1"/>
</dbReference>
<dbReference type="InterPro" id="IPR029148">
    <property type="entry name" value="FACT-SPT16_Nlobe"/>
</dbReference>
<keyword evidence="3 10" id="KW-0235">DNA replication</keyword>
<feature type="domain" description="FACT complex subunit SPT16 N-terminal lobe" evidence="13">
    <location>
        <begin position="7"/>
        <end position="176"/>
    </location>
</feature>
<feature type="region of interest" description="Disordered" evidence="12">
    <location>
        <begin position="454"/>
        <end position="494"/>
    </location>
</feature>
<feature type="compositionally biased region" description="Basic and acidic residues" evidence="12">
    <location>
        <begin position="1007"/>
        <end position="1024"/>
    </location>
</feature>
<evidence type="ECO:0000256" key="11">
    <source>
        <dbReference type="SAM" id="Coils"/>
    </source>
</evidence>